<keyword evidence="2" id="KW-0472">Membrane</keyword>
<name>A0A1I0X6Z7_9CELL</name>
<evidence type="ECO:0000313" key="4">
    <source>
        <dbReference type="Proteomes" id="UP000199012"/>
    </source>
</evidence>
<evidence type="ECO:0000313" key="3">
    <source>
        <dbReference type="EMBL" id="SFA96437.1"/>
    </source>
</evidence>
<sequence length="381" mass="40258">MDAQHPGRRPPLLRVGLARDPRAQRHIGTFLAAALVTVLVTRGLLALTGYPQLGGSGLHIAHVLWGGLLMALSFVLLLSFVGPAVRPLAALVGGVGLGLFVDEIGKFVTDDNDYFYEPTAALVYGALVGLALVADTVHSRRAPHRTEALAAAVDQATAGVAGGMTPRARRRAHEALEDAGDVRGAAETRALLGVLEEDHDELPDPVGALSRVVDRTLRRLVRARAVPAFAVAVFAVAALVTVTRGVLAWRERADEPGWVVGGMIVSGLVSFALCAVGLVRSRTDRVDGYRWFRRAVLLSLSVTQVFLFRISQWDATLGLAVDLLVLGLVAAELDVLRAGGQREAPAPEAPAPGSEAPAASVPLRRTGENHRAGTTGGRRRS</sequence>
<feature type="transmembrane region" description="Helical" evidence="2">
    <location>
        <begin position="258"/>
        <end position="279"/>
    </location>
</feature>
<dbReference type="Proteomes" id="UP000199012">
    <property type="component" value="Unassembled WGS sequence"/>
</dbReference>
<dbReference type="RefSeq" id="WP_175499345.1">
    <property type="nucleotide sequence ID" value="NZ_BONM01000010.1"/>
</dbReference>
<feature type="transmembrane region" description="Helical" evidence="2">
    <location>
        <begin position="27"/>
        <end position="47"/>
    </location>
</feature>
<evidence type="ECO:0000256" key="2">
    <source>
        <dbReference type="SAM" id="Phobius"/>
    </source>
</evidence>
<feature type="region of interest" description="Disordered" evidence="1">
    <location>
        <begin position="341"/>
        <end position="381"/>
    </location>
</feature>
<keyword evidence="2" id="KW-0812">Transmembrane</keyword>
<gene>
    <name evidence="3" type="ORF">SAMN05421867_104156</name>
</gene>
<dbReference type="AlphaFoldDB" id="A0A1I0X6Z7"/>
<keyword evidence="2" id="KW-1133">Transmembrane helix</keyword>
<feature type="compositionally biased region" description="Low complexity" evidence="1">
    <location>
        <begin position="341"/>
        <end position="359"/>
    </location>
</feature>
<feature type="transmembrane region" description="Helical" evidence="2">
    <location>
        <begin position="88"/>
        <end position="108"/>
    </location>
</feature>
<evidence type="ECO:0000256" key="1">
    <source>
        <dbReference type="SAM" id="MobiDB-lite"/>
    </source>
</evidence>
<protein>
    <submittedName>
        <fullName evidence="3">Uncharacterized protein</fullName>
    </submittedName>
</protein>
<dbReference type="EMBL" id="FOKA01000004">
    <property type="protein sequence ID" value="SFA96437.1"/>
    <property type="molecule type" value="Genomic_DNA"/>
</dbReference>
<reference evidence="3 4" key="1">
    <citation type="submission" date="2016-10" db="EMBL/GenBank/DDBJ databases">
        <authorList>
            <person name="de Groot N.N."/>
        </authorList>
    </citation>
    <scope>NUCLEOTIDE SEQUENCE [LARGE SCALE GENOMIC DNA]</scope>
    <source>
        <strain evidence="3 4">CGMCC 4.6945</strain>
    </source>
</reference>
<feature type="transmembrane region" description="Helical" evidence="2">
    <location>
        <begin position="225"/>
        <end position="246"/>
    </location>
</feature>
<keyword evidence="4" id="KW-1185">Reference proteome</keyword>
<accession>A0A1I0X6Z7</accession>
<dbReference type="STRING" id="988821.SAMN05421867_104156"/>
<feature type="transmembrane region" description="Helical" evidence="2">
    <location>
        <begin position="114"/>
        <end position="134"/>
    </location>
</feature>
<feature type="transmembrane region" description="Helical" evidence="2">
    <location>
        <begin position="59"/>
        <end position="81"/>
    </location>
</feature>
<proteinExistence type="predicted"/>
<organism evidence="3 4">
    <name type="scientific">Cellulomonas marina</name>
    <dbReference type="NCBI Taxonomy" id="988821"/>
    <lineage>
        <taxon>Bacteria</taxon>
        <taxon>Bacillati</taxon>
        <taxon>Actinomycetota</taxon>
        <taxon>Actinomycetes</taxon>
        <taxon>Micrococcales</taxon>
        <taxon>Cellulomonadaceae</taxon>
        <taxon>Cellulomonas</taxon>
    </lineage>
</organism>